<proteinExistence type="predicted"/>
<accession>A0A0H4A4T8</accession>
<organism evidence="1">
    <name type="scientific">Vibrio sp. FF_273</name>
    <dbReference type="NCBI Taxonomy" id="1652830"/>
    <lineage>
        <taxon>Bacteria</taxon>
        <taxon>Pseudomonadati</taxon>
        <taxon>Pseudomonadota</taxon>
        <taxon>Gammaproteobacteria</taxon>
        <taxon>Vibrionales</taxon>
        <taxon>Vibrionaceae</taxon>
        <taxon>Vibrio</taxon>
    </lineage>
</organism>
<dbReference type="AlphaFoldDB" id="A0A0H4A4T8"/>
<protein>
    <submittedName>
        <fullName evidence="1">Uncharacterized protein</fullName>
    </submittedName>
</protein>
<name>A0A0H4A4T8_9VIBR</name>
<dbReference type="EMBL" id="KP795710">
    <property type="protein sequence ID" value="AKN40901.1"/>
    <property type="molecule type" value="Genomic_DNA"/>
</dbReference>
<sequence>MNFNISHDFLTNLRKQNDFSEKESVTCITVILGIQSILSVV</sequence>
<reference evidence="1" key="1">
    <citation type="journal article" date="2015" name="MBio">
        <title>Eco-Evolutionary Dynamics of Episomes among Ecologically Cohesive Bacterial Populations.</title>
        <authorList>
            <person name="Xue H."/>
            <person name="Cordero O.X."/>
            <person name="Camas F.M."/>
            <person name="Trimble W."/>
            <person name="Meyer F."/>
            <person name="Guglielmini J."/>
            <person name="Rocha E.P."/>
            <person name="Polz M.F."/>
        </authorList>
    </citation>
    <scope>NUCLEOTIDE SEQUENCE</scope>
    <source>
        <strain evidence="1">FF_273</strain>
    </source>
</reference>
<evidence type="ECO:0000313" key="1">
    <source>
        <dbReference type="EMBL" id="AKN40901.1"/>
    </source>
</evidence>